<dbReference type="Gene3D" id="3.40.50.80">
    <property type="entry name" value="Nucleotide-binding domain of ferredoxin-NADP reductase (FNR) module"/>
    <property type="match status" value="1"/>
</dbReference>
<dbReference type="SUPFAM" id="SSF52343">
    <property type="entry name" value="Ferredoxin reductase-like, C-terminal NADP-linked domain"/>
    <property type="match status" value="1"/>
</dbReference>
<keyword evidence="2" id="KW-1133">Transmembrane helix</keyword>
<evidence type="ECO:0000256" key="2">
    <source>
        <dbReference type="SAM" id="Phobius"/>
    </source>
</evidence>
<dbReference type="Pfam" id="PF00067">
    <property type="entry name" value="p450"/>
    <property type="match status" value="1"/>
</dbReference>
<dbReference type="GO" id="GO:0016705">
    <property type="term" value="F:oxidoreductase activity, acting on paired donors, with incorporation or reduction of molecular oxygen"/>
    <property type="evidence" value="ECO:0007669"/>
    <property type="project" value="InterPro"/>
</dbReference>
<dbReference type="InterPro" id="IPR012675">
    <property type="entry name" value="Beta-grasp_dom_sf"/>
</dbReference>
<comment type="similarity">
    <text evidence="1">Belongs to the cytochrome P450 family.</text>
</comment>
<dbReference type="CDD" id="cd11037">
    <property type="entry name" value="CYP199A2-like"/>
    <property type="match status" value="1"/>
</dbReference>
<gene>
    <name evidence="5" type="ORF">N5D63_12630</name>
</gene>
<dbReference type="PROSITE" id="PS00197">
    <property type="entry name" value="2FE2S_FER_1"/>
    <property type="match status" value="1"/>
</dbReference>
<reference evidence="5" key="1">
    <citation type="submission" date="2022-09" db="EMBL/GenBank/DDBJ databases">
        <title>Intensive care unit water sources are persistently colonized with multi-drug resistant bacteria and are the site of extensive horizontal gene transfer of antibiotic resistance genes.</title>
        <authorList>
            <person name="Diorio-Toth L."/>
        </authorList>
    </citation>
    <scope>NUCLEOTIDE SEQUENCE</scope>
    <source>
        <strain evidence="5">GD03832</strain>
    </source>
</reference>
<dbReference type="SUPFAM" id="SSF63380">
    <property type="entry name" value="Riboflavin synthase domain-like"/>
    <property type="match status" value="1"/>
</dbReference>
<feature type="domain" description="2Fe-2S ferredoxin-type" evidence="3">
    <location>
        <begin position="635"/>
        <end position="722"/>
    </location>
</feature>
<protein>
    <submittedName>
        <fullName evidence="5">Cytochrome P450/oxidoreductase</fullName>
    </submittedName>
</protein>
<dbReference type="GO" id="GO:0051537">
    <property type="term" value="F:2 iron, 2 sulfur cluster binding"/>
    <property type="evidence" value="ECO:0007669"/>
    <property type="project" value="InterPro"/>
</dbReference>
<evidence type="ECO:0000256" key="1">
    <source>
        <dbReference type="ARBA" id="ARBA00010617"/>
    </source>
</evidence>
<evidence type="ECO:0000313" key="6">
    <source>
        <dbReference type="Proteomes" id="UP001161065"/>
    </source>
</evidence>
<dbReference type="InterPro" id="IPR017927">
    <property type="entry name" value="FAD-bd_FR_type"/>
</dbReference>
<dbReference type="PANTHER" id="PTHR46696:SF1">
    <property type="entry name" value="CYTOCHROME P450 YJIB-RELATED"/>
    <property type="match status" value="1"/>
</dbReference>
<organism evidence="5 6">
    <name type="scientific">Comamonas thiooxydans</name>
    <dbReference type="NCBI Taxonomy" id="363952"/>
    <lineage>
        <taxon>Bacteria</taxon>
        <taxon>Pseudomonadati</taxon>
        <taxon>Pseudomonadota</taxon>
        <taxon>Betaproteobacteria</taxon>
        <taxon>Burkholderiales</taxon>
        <taxon>Comamonadaceae</taxon>
        <taxon>Comamonas</taxon>
    </lineage>
</organism>
<dbReference type="InterPro" id="IPR036396">
    <property type="entry name" value="Cyt_P450_sf"/>
</dbReference>
<dbReference type="PRINTS" id="PR00409">
    <property type="entry name" value="PHDIOXRDTASE"/>
</dbReference>
<dbReference type="InterPro" id="IPR017938">
    <property type="entry name" value="Riboflavin_synthase-like_b-brl"/>
</dbReference>
<dbReference type="InterPro" id="IPR001041">
    <property type="entry name" value="2Fe-2S_ferredoxin-type"/>
</dbReference>
<dbReference type="Gene3D" id="2.40.30.10">
    <property type="entry name" value="Translation factors"/>
    <property type="match status" value="1"/>
</dbReference>
<accession>A0AA42TPJ2</accession>
<dbReference type="InterPro" id="IPR001128">
    <property type="entry name" value="Cyt_P450"/>
</dbReference>
<sequence length="722" mass="79254">MQLPVYLDDFYSDAVIRDPFPVYAQLREMGPVVYMAQHDIYALPRYTEVASVLRQPKRFISSRGVSLNDTVNKLLAGNTLNSDPPVHDQTRAVTAAPLLPGSLKVITPRIQAAAEGLIDTLVLRGRFDAISDLAQYLPVTIVAELVGLPETGREKMLTWASATFNLFGPENNDRARAAFDDLRDLKVFLDEYGTPEKLKPGGWAQRIFKVGAEQGISYETCAQLMRDYINPSLDTTISATGQAIRLFADNPSQWDLVRERPELIPNAVEEVVRLATPIRAFTRYTAEDSEVAGVTIPQGKRVLVMYASANRDERKFAEPERFDVTRDVHDHLGFGTGVHMCMGMHLARLEMVSLLQSLARRVKRITLDGEPVVAMNNVIRAYTSLPVAVEADTSNSKVAASAPVQAAQAALQARITARKVVAQDIVSLELESIDEQPLPPFRAGDHIDVRASSGLLRQYSLTGDPSVQGRYRLGILLDPKSRGGSATIHAAFHVGQVIEIGRPRNNFPLRLDAEHSVLFAGGIGITPILSMAYALALAGRSFELHYCGRSASRLAFLEELQFFGDRVQVHLDDGPPDQRLDIEAVLASPTATRHLYVCGPNGFMDFVTNAADRTGWSSDTVHLERFGAEVNTDGAPFTVVAARSQVSFDVLPGERIAEKLRLHGISVPMSCQSGVCGTCLVNVVDGMPDHRDSIQTDTEKASNRQITVCCSRSKTRRLVLDL</sequence>
<dbReference type="InterPro" id="IPR036010">
    <property type="entry name" value="2Fe-2S_ferredoxin-like_sf"/>
</dbReference>
<dbReference type="PANTHER" id="PTHR46696">
    <property type="entry name" value="P450, PUTATIVE (EUROFUNG)-RELATED"/>
    <property type="match status" value="1"/>
</dbReference>
<evidence type="ECO:0000259" key="4">
    <source>
        <dbReference type="PROSITE" id="PS51384"/>
    </source>
</evidence>
<evidence type="ECO:0000313" key="5">
    <source>
        <dbReference type="EMBL" id="MDH1334982.1"/>
    </source>
</evidence>
<dbReference type="InterPro" id="IPR006058">
    <property type="entry name" value="2Fe2S_fd_BS"/>
</dbReference>
<name>A0AA42TPJ2_9BURK</name>
<keyword evidence="2" id="KW-0472">Membrane</keyword>
<dbReference type="GO" id="GO:0005506">
    <property type="term" value="F:iron ion binding"/>
    <property type="evidence" value="ECO:0007669"/>
    <property type="project" value="InterPro"/>
</dbReference>
<dbReference type="CDD" id="cd06185">
    <property type="entry name" value="PDR_like"/>
    <property type="match status" value="1"/>
</dbReference>
<dbReference type="GO" id="GO:0004497">
    <property type="term" value="F:monooxygenase activity"/>
    <property type="evidence" value="ECO:0007669"/>
    <property type="project" value="InterPro"/>
</dbReference>
<dbReference type="GO" id="GO:0020037">
    <property type="term" value="F:heme binding"/>
    <property type="evidence" value="ECO:0007669"/>
    <property type="project" value="InterPro"/>
</dbReference>
<dbReference type="Proteomes" id="UP001161065">
    <property type="component" value="Unassembled WGS sequence"/>
</dbReference>
<dbReference type="Gene3D" id="3.10.20.30">
    <property type="match status" value="1"/>
</dbReference>
<feature type="transmembrane region" description="Helical" evidence="2">
    <location>
        <begin position="517"/>
        <end position="539"/>
    </location>
</feature>
<dbReference type="InterPro" id="IPR017972">
    <property type="entry name" value="Cyt_P450_CS"/>
</dbReference>
<evidence type="ECO:0000259" key="3">
    <source>
        <dbReference type="PROSITE" id="PS51085"/>
    </source>
</evidence>
<dbReference type="EMBL" id="JAOCEK010000009">
    <property type="protein sequence ID" value="MDH1334982.1"/>
    <property type="molecule type" value="Genomic_DNA"/>
</dbReference>
<dbReference type="SUPFAM" id="SSF48264">
    <property type="entry name" value="Cytochrome P450"/>
    <property type="match status" value="1"/>
</dbReference>
<dbReference type="SUPFAM" id="SSF54292">
    <property type="entry name" value="2Fe-2S ferredoxin-like"/>
    <property type="match status" value="1"/>
</dbReference>
<feature type="domain" description="FAD-binding FR-type" evidence="4">
    <location>
        <begin position="408"/>
        <end position="510"/>
    </location>
</feature>
<proteinExistence type="inferred from homology"/>
<dbReference type="AlphaFoldDB" id="A0AA42TPJ2"/>
<dbReference type="PROSITE" id="PS51085">
    <property type="entry name" value="2FE2S_FER_2"/>
    <property type="match status" value="1"/>
</dbReference>
<keyword evidence="2" id="KW-0812">Transmembrane</keyword>
<dbReference type="RefSeq" id="WP_280008343.1">
    <property type="nucleotide sequence ID" value="NZ_JAOCEK010000009.1"/>
</dbReference>
<dbReference type="InterPro" id="IPR039261">
    <property type="entry name" value="FNR_nucleotide-bd"/>
</dbReference>
<comment type="caution">
    <text evidence="5">The sequence shown here is derived from an EMBL/GenBank/DDBJ whole genome shotgun (WGS) entry which is preliminary data.</text>
</comment>
<dbReference type="Gene3D" id="1.10.630.10">
    <property type="entry name" value="Cytochrome P450"/>
    <property type="match status" value="1"/>
</dbReference>
<dbReference type="CDD" id="cd00207">
    <property type="entry name" value="fer2"/>
    <property type="match status" value="1"/>
</dbReference>
<dbReference type="Pfam" id="PF00111">
    <property type="entry name" value="Fer2"/>
    <property type="match status" value="1"/>
</dbReference>
<dbReference type="PROSITE" id="PS51384">
    <property type="entry name" value="FAD_FR"/>
    <property type="match status" value="1"/>
</dbReference>
<dbReference type="PROSITE" id="PS00086">
    <property type="entry name" value="CYTOCHROME_P450"/>
    <property type="match status" value="1"/>
</dbReference>